<evidence type="ECO:0000259" key="4">
    <source>
        <dbReference type="PROSITE" id="PS50949"/>
    </source>
</evidence>
<evidence type="ECO:0000256" key="1">
    <source>
        <dbReference type="ARBA" id="ARBA00023015"/>
    </source>
</evidence>
<dbReference type="Proteomes" id="UP000473699">
    <property type="component" value="Unassembled WGS sequence"/>
</dbReference>
<dbReference type="Pfam" id="PF00392">
    <property type="entry name" value="GntR"/>
    <property type="match status" value="1"/>
</dbReference>
<sequence length="255" mass="29301">MYGIISLPNLDVRTFIYLKKGIRVQKKTGVALYYQVIEYIREKIESGEWSAETRIPSEPDLCSQFGVSRATIRQALNGLVQEGLIVKRQGIGTFVAQPALVGDLIRFVIPEKLGSQHSIISINAISPTLSIINRLKLKADDKVIEIYRIRLFSNSKEPGSLEKTYLPQEIWNGISGYDFTQPIYKMIKERYHYEMKHLLSEVRPIAINDDEALYLQLPSQTLALLLYRTWLEKDKPIMFTKIIFPADKCRYLSIS</sequence>
<protein>
    <submittedName>
        <fullName evidence="5">GntR family transcriptional regulator</fullName>
    </submittedName>
</protein>
<dbReference type="GO" id="GO:0045892">
    <property type="term" value="P:negative regulation of DNA-templated transcription"/>
    <property type="evidence" value="ECO:0007669"/>
    <property type="project" value="TreeGrafter"/>
</dbReference>
<dbReference type="InterPro" id="IPR036388">
    <property type="entry name" value="WH-like_DNA-bd_sf"/>
</dbReference>
<dbReference type="SUPFAM" id="SSF46785">
    <property type="entry name" value="Winged helix' DNA-binding domain"/>
    <property type="match status" value="1"/>
</dbReference>
<dbReference type="EMBL" id="VUNH01000005">
    <property type="protein sequence ID" value="MST55556.1"/>
    <property type="molecule type" value="Genomic_DNA"/>
</dbReference>
<dbReference type="AlphaFoldDB" id="A0A6L5YB67"/>
<comment type="caution">
    <text evidence="5">The sequence shown here is derived from an EMBL/GenBank/DDBJ whole genome shotgun (WGS) entry which is preliminary data.</text>
</comment>
<evidence type="ECO:0000313" key="5">
    <source>
        <dbReference type="EMBL" id="MST55556.1"/>
    </source>
</evidence>
<proteinExistence type="predicted"/>
<dbReference type="GO" id="GO:0003677">
    <property type="term" value="F:DNA binding"/>
    <property type="evidence" value="ECO:0007669"/>
    <property type="project" value="UniProtKB-KW"/>
</dbReference>
<dbReference type="GO" id="GO:0003700">
    <property type="term" value="F:DNA-binding transcription factor activity"/>
    <property type="evidence" value="ECO:0007669"/>
    <property type="project" value="InterPro"/>
</dbReference>
<dbReference type="InterPro" id="IPR011663">
    <property type="entry name" value="UTRA"/>
</dbReference>
<dbReference type="PANTHER" id="PTHR44846:SF1">
    <property type="entry name" value="MANNOSYL-D-GLYCERATE TRANSPORT_METABOLISM SYSTEM REPRESSOR MNGR-RELATED"/>
    <property type="match status" value="1"/>
</dbReference>
<evidence type="ECO:0000256" key="3">
    <source>
        <dbReference type="ARBA" id="ARBA00023163"/>
    </source>
</evidence>
<dbReference type="PRINTS" id="PR00035">
    <property type="entry name" value="HTHGNTR"/>
</dbReference>
<keyword evidence="2" id="KW-0238">DNA-binding</keyword>
<evidence type="ECO:0000256" key="2">
    <source>
        <dbReference type="ARBA" id="ARBA00023125"/>
    </source>
</evidence>
<dbReference type="InterPro" id="IPR050679">
    <property type="entry name" value="Bact_HTH_transcr_reg"/>
</dbReference>
<feature type="domain" description="HTH gntR-type" evidence="4">
    <location>
        <begin position="30"/>
        <end position="98"/>
    </location>
</feature>
<name>A0A6L5YB67_9BACT</name>
<keyword evidence="3" id="KW-0804">Transcription</keyword>
<dbReference type="PANTHER" id="PTHR44846">
    <property type="entry name" value="MANNOSYL-D-GLYCERATE TRANSPORT/METABOLISM SYSTEM REPRESSOR MNGR-RELATED"/>
    <property type="match status" value="1"/>
</dbReference>
<keyword evidence="6" id="KW-1185">Reference proteome</keyword>
<dbReference type="SMART" id="SM00866">
    <property type="entry name" value="UTRA"/>
    <property type="match status" value="1"/>
</dbReference>
<dbReference type="SMART" id="SM00345">
    <property type="entry name" value="HTH_GNTR"/>
    <property type="match status" value="1"/>
</dbReference>
<dbReference type="InterPro" id="IPR036390">
    <property type="entry name" value="WH_DNA-bd_sf"/>
</dbReference>
<gene>
    <name evidence="5" type="ORF">FYJ74_05845</name>
</gene>
<dbReference type="CDD" id="cd07377">
    <property type="entry name" value="WHTH_GntR"/>
    <property type="match status" value="1"/>
</dbReference>
<evidence type="ECO:0000313" key="6">
    <source>
        <dbReference type="Proteomes" id="UP000473699"/>
    </source>
</evidence>
<dbReference type="InterPro" id="IPR000524">
    <property type="entry name" value="Tscrpt_reg_HTH_GntR"/>
</dbReference>
<dbReference type="Gene3D" id="1.10.10.10">
    <property type="entry name" value="Winged helix-like DNA-binding domain superfamily/Winged helix DNA-binding domain"/>
    <property type="match status" value="1"/>
</dbReference>
<dbReference type="InterPro" id="IPR028978">
    <property type="entry name" value="Chorismate_lyase_/UTRA_dom_sf"/>
</dbReference>
<dbReference type="SUPFAM" id="SSF64288">
    <property type="entry name" value="Chorismate lyase-like"/>
    <property type="match status" value="1"/>
</dbReference>
<keyword evidence="1" id="KW-0805">Transcription regulation</keyword>
<dbReference type="Pfam" id="PF07702">
    <property type="entry name" value="UTRA"/>
    <property type="match status" value="1"/>
</dbReference>
<reference evidence="5 6" key="1">
    <citation type="submission" date="2019-08" db="EMBL/GenBank/DDBJ databases">
        <title>In-depth cultivation of the pig gut microbiome towards novel bacterial diversity and tailored functional studies.</title>
        <authorList>
            <person name="Wylensek D."/>
            <person name="Hitch T.C.A."/>
            <person name="Clavel T."/>
        </authorList>
    </citation>
    <scope>NUCLEOTIDE SEQUENCE [LARGE SCALE GENOMIC DNA]</scope>
    <source>
        <strain evidence="5 6">SM-530-WT-4B</strain>
    </source>
</reference>
<accession>A0A6L5YB67</accession>
<organism evidence="5 6">
    <name type="scientific">Pyramidobacter porci</name>
    <dbReference type="NCBI Taxonomy" id="2605789"/>
    <lineage>
        <taxon>Bacteria</taxon>
        <taxon>Thermotogati</taxon>
        <taxon>Synergistota</taxon>
        <taxon>Synergistia</taxon>
        <taxon>Synergistales</taxon>
        <taxon>Dethiosulfovibrionaceae</taxon>
        <taxon>Pyramidobacter</taxon>
    </lineage>
</organism>
<dbReference type="PROSITE" id="PS50949">
    <property type="entry name" value="HTH_GNTR"/>
    <property type="match status" value="1"/>
</dbReference>
<dbReference type="Gene3D" id="3.40.1410.10">
    <property type="entry name" value="Chorismate lyase-like"/>
    <property type="match status" value="1"/>
</dbReference>
<dbReference type="FunFam" id="1.10.10.10:FF:000079">
    <property type="entry name" value="GntR family transcriptional regulator"/>
    <property type="match status" value="1"/>
</dbReference>